<dbReference type="GO" id="GO:0046656">
    <property type="term" value="P:folic acid biosynthetic process"/>
    <property type="evidence" value="ECO:0007669"/>
    <property type="project" value="UniProtKB-KW"/>
</dbReference>
<keyword evidence="20" id="KW-1185">Reference proteome</keyword>
<evidence type="ECO:0000256" key="8">
    <source>
        <dbReference type="ARBA" id="ARBA00022898"/>
    </source>
</evidence>
<comment type="similarity">
    <text evidence="6">Belongs to the class-IV pyridoxal-phosphate-dependent aminotransferase family.</text>
</comment>
<dbReference type="Gene3D" id="3.20.10.10">
    <property type="entry name" value="D-amino Acid Aminotransferase, subunit A, domain 2"/>
    <property type="match status" value="1"/>
</dbReference>
<evidence type="ECO:0000256" key="4">
    <source>
        <dbReference type="ARBA" id="ARBA00004931"/>
    </source>
</evidence>
<dbReference type="InterPro" id="IPR043131">
    <property type="entry name" value="BCAT-like_N"/>
</dbReference>
<dbReference type="GO" id="GO:0008696">
    <property type="term" value="F:4-amino-4-deoxychorismate lyase activity"/>
    <property type="evidence" value="ECO:0007669"/>
    <property type="project" value="UniProtKB-EC"/>
</dbReference>
<evidence type="ECO:0000256" key="18">
    <source>
        <dbReference type="ARBA" id="ARBA00080135"/>
    </source>
</evidence>
<evidence type="ECO:0000256" key="3">
    <source>
        <dbReference type="ARBA" id="ARBA00004824"/>
    </source>
</evidence>
<dbReference type="AlphaFoldDB" id="A0A848MPD9"/>
<evidence type="ECO:0000256" key="5">
    <source>
        <dbReference type="ARBA" id="ARBA00005072"/>
    </source>
</evidence>
<dbReference type="FunFam" id="3.20.10.10:FF:000002">
    <property type="entry name" value="D-alanine aminotransferase"/>
    <property type="match status" value="1"/>
</dbReference>
<reference evidence="19 20" key="1">
    <citation type="submission" date="2020-01" db="EMBL/GenBank/DDBJ databases">
        <authorList>
            <person name="Lee S.D."/>
        </authorList>
    </citation>
    <scope>NUCLEOTIDE SEQUENCE [LARGE SCALE GENOMIC DNA]</scope>
    <source>
        <strain evidence="19 20">SAP-1</strain>
    </source>
</reference>
<dbReference type="PANTHER" id="PTHR42743:SF11">
    <property type="entry name" value="AMINODEOXYCHORISMATE LYASE"/>
    <property type="match status" value="1"/>
</dbReference>
<comment type="function">
    <text evidence="16">Involved in the biosynthesis of p-aminobenzoate (PABA), a precursor of tetrahydrofolate. Converts 4-amino-4-deoxychorismate into 4-aminobenzoate (PABA) and pyruvate.</text>
</comment>
<evidence type="ECO:0000256" key="14">
    <source>
        <dbReference type="ARBA" id="ARBA00049229"/>
    </source>
</evidence>
<dbReference type="Pfam" id="PF01063">
    <property type="entry name" value="Aminotran_4"/>
    <property type="match status" value="1"/>
</dbReference>
<evidence type="ECO:0000256" key="7">
    <source>
        <dbReference type="ARBA" id="ARBA00013053"/>
    </source>
</evidence>
<dbReference type="EC" id="2.6.1.42" evidence="7"/>
<evidence type="ECO:0000256" key="9">
    <source>
        <dbReference type="ARBA" id="ARBA00022909"/>
    </source>
</evidence>
<accession>A0A848MPD9</accession>
<evidence type="ECO:0000256" key="15">
    <source>
        <dbReference type="ARBA" id="ARBA00049529"/>
    </source>
</evidence>
<dbReference type="InterPro" id="IPR043132">
    <property type="entry name" value="BCAT-like_C"/>
</dbReference>
<dbReference type="InterPro" id="IPR050571">
    <property type="entry name" value="Class-IV_PLP-Dep_Aminotrnsfr"/>
</dbReference>
<dbReference type="EMBL" id="JAADJU010000011">
    <property type="protein sequence ID" value="NMP28939.1"/>
    <property type="molecule type" value="Genomic_DNA"/>
</dbReference>
<evidence type="ECO:0000256" key="13">
    <source>
        <dbReference type="ARBA" id="ARBA00048798"/>
    </source>
</evidence>
<evidence type="ECO:0000256" key="11">
    <source>
        <dbReference type="ARBA" id="ARBA00035676"/>
    </source>
</evidence>
<dbReference type="GO" id="GO:0004084">
    <property type="term" value="F:branched-chain-amino-acid transaminase activity"/>
    <property type="evidence" value="ECO:0007669"/>
    <property type="project" value="UniProtKB-EC"/>
</dbReference>
<evidence type="ECO:0000313" key="20">
    <source>
        <dbReference type="Proteomes" id="UP000585363"/>
    </source>
</evidence>
<dbReference type="InterPro" id="IPR036038">
    <property type="entry name" value="Aminotransferase-like"/>
</dbReference>
<keyword evidence="9" id="KW-0289">Folate biosynthesis</keyword>
<comment type="catalytic activity">
    <reaction evidence="14">
        <text>L-leucine + 2-oxoglutarate = 4-methyl-2-oxopentanoate + L-glutamate</text>
        <dbReference type="Rhea" id="RHEA:18321"/>
        <dbReference type="ChEBI" id="CHEBI:16810"/>
        <dbReference type="ChEBI" id="CHEBI:17865"/>
        <dbReference type="ChEBI" id="CHEBI:29985"/>
        <dbReference type="ChEBI" id="CHEBI:57427"/>
        <dbReference type="EC" id="2.6.1.42"/>
    </reaction>
</comment>
<keyword evidence="8" id="KW-0663">Pyridoxal phosphate</keyword>
<keyword evidence="19" id="KW-0032">Aminotransferase</keyword>
<evidence type="ECO:0000256" key="6">
    <source>
        <dbReference type="ARBA" id="ARBA00009320"/>
    </source>
</evidence>
<evidence type="ECO:0000256" key="2">
    <source>
        <dbReference type="ARBA" id="ARBA00003109"/>
    </source>
</evidence>
<protein>
    <recommendedName>
        <fullName evidence="17">Aminodeoxychorismate lyase</fullName>
        <ecNumber evidence="7">2.6.1.42</ecNumber>
        <ecNumber evidence="11">4.1.3.38</ecNumber>
    </recommendedName>
    <alternativeName>
        <fullName evidence="18">4-amino-4-deoxychorismate lyase</fullName>
    </alternativeName>
</protein>
<comment type="caution">
    <text evidence="19">The sequence shown here is derived from an EMBL/GenBank/DDBJ whole genome shotgun (WGS) entry which is preliminary data.</text>
</comment>
<dbReference type="GO" id="GO:0005829">
    <property type="term" value="C:cytosol"/>
    <property type="evidence" value="ECO:0007669"/>
    <property type="project" value="TreeGrafter"/>
</dbReference>
<comment type="pathway">
    <text evidence="4">Amino-acid biosynthesis; L-valine biosynthesis; L-valine from pyruvate: step 4/4.</text>
</comment>
<name>A0A848MPD9_9GAMM</name>
<evidence type="ECO:0000313" key="19">
    <source>
        <dbReference type="EMBL" id="NMP28939.1"/>
    </source>
</evidence>
<evidence type="ECO:0000256" key="1">
    <source>
        <dbReference type="ARBA" id="ARBA00001933"/>
    </source>
</evidence>
<organism evidence="19 20">
    <name type="scientific">Rouxiella aceris</name>
    <dbReference type="NCBI Taxonomy" id="2703884"/>
    <lineage>
        <taxon>Bacteria</taxon>
        <taxon>Pseudomonadati</taxon>
        <taxon>Pseudomonadota</taxon>
        <taxon>Gammaproteobacteria</taxon>
        <taxon>Enterobacterales</taxon>
        <taxon>Yersiniaceae</taxon>
        <taxon>Rouxiella</taxon>
    </lineage>
</organism>
<dbReference type="Proteomes" id="UP000585363">
    <property type="component" value="Unassembled WGS sequence"/>
</dbReference>
<gene>
    <name evidence="19" type="ORF">GW590_18940</name>
</gene>
<evidence type="ECO:0000256" key="10">
    <source>
        <dbReference type="ARBA" id="ARBA00035633"/>
    </source>
</evidence>
<sequence length="288" mass="32344">MSRTVYLNGQFVDEQHAHVSVFDRGFLFADAVYEVSAVLNGRLLDNDAHLARLARSCEALQLTLPCPLAEIEQLQKRLIVENQLQEGAIYLQVSRGNSGDRNFDFPDASVTPTFLMFTQARPLVNHPNVQRGIRMVSLEDIRWQRRDIKTVGLLAPCLAKEYAHQHQADDALLIENDLVTEASSSNAWIIDEHGCLITRPLSTHILHGITRHALIELIRENGLQLEERPFSLDEALNAREIFISSATTFIWPVIALDGKTIGDGKPGKITLQLRDIYVRMANQATEGE</sequence>
<keyword evidence="19" id="KW-0808">Transferase</keyword>
<comment type="pathway">
    <text evidence="10">Cofactor biosynthesis; tetrahydrofolate biosynthesis; 4-aminobenzoate from chorismate: step 2/2.</text>
</comment>
<dbReference type="SUPFAM" id="SSF56752">
    <property type="entry name" value="D-aminoacid aminotransferase-like PLP-dependent enzymes"/>
    <property type="match status" value="1"/>
</dbReference>
<dbReference type="CDD" id="cd01558">
    <property type="entry name" value="D-AAT_like"/>
    <property type="match status" value="1"/>
</dbReference>
<comment type="cofactor">
    <cofactor evidence="1">
        <name>pyridoxal 5'-phosphate</name>
        <dbReference type="ChEBI" id="CHEBI:597326"/>
    </cofactor>
</comment>
<evidence type="ECO:0000256" key="16">
    <source>
        <dbReference type="ARBA" id="ARBA00054027"/>
    </source>
</evidence>
<comment type="catalytic activity">
    <reaction evidence="12">
        <text>L-valine + 2-oxoglutarate = 3-methyl-2-oxobutanoate + L-glutamate</text>
        <dbReference type="Rhea" id="RHEA:24813"/>
        <dbReference type="ChEBI" id="CHEBI:11851"/>
        <dbReference type="ChEBI" id="CHEBI:16810"/>
        <dbReference type="ChEBI" id="CHEBI:29985"/>
        <dbReference type="ChEBI" id="CHEBI:57762"/>
        <dbReference type="EC" id="2.6.1.42"/>
    </reaction>
</comment>
<evidence type="ECO:0000256" key="17">
    <source>
        <dbReference type="ARBA" id="ARBA00069174"/>
    </source>
</evidence>
<dbReference type="NCBIfam" id="NF005209">
    <property type="entry name" value="PRK06680.1"/>
    <property type="match status" value="1"/>
</dbReference>
<dbReference type="GO" id="GO:0008652">
    <property type="term" value="P:amino acid biosynthetic process"/>
    <property type="evidence" value="ECO:0007669"/>
    <property type="project" value="UniProtKB-ARBA"/>
</dbReference>
<dbReference type="InterPro" id="IPR001544">
    <property type="entry name" value="Aminotrans_IV"/>
</dbReference>
<comment type="catalytic activity">
    <reaction evidence="13">
        <text>L-isoleucine + 2-oxoglutarate = (S)-3-methyl-2-oxopentanoate + L-glutamate</text>
        <dbReference type="Rhea" id="RHEA:24801"/>
        <dbReference type="ChEBI" id="CHEBI:16810"/>
        <dbReference type="ChEBI" id="CHEBI:29985"/>
        <dbReference type="ChEBI" id="CHEBI:35146"/>
        <dbReference type="ChEBI" id="CHEBI:58045"/>
        <dbReference type="EC" id="2.6.1.42"/>
    </reaction>
</comment>
<comment type="function">
    <text evidence="2">Acts on leucine, isoleucine and valine.</text>
</comment>
<dbReference type="Gene3D" id="3.30.470.10">
    <property type="match status" value="1"/>
</dbReference>
<comment type="pathway">
    <text evidence="3">Amino-acid biosynthesis; L-isoleucine biosynthesis; L-isoleucine from 2-oxobutanoate: step 4/4.</text>
</comment>
<dbReference type="EC" id="4.1.3.38" evidence="11"/>
<comment type="pathway">
    <text evidence="5">Amino-acid biosynthesis; L-leucine biosynthesis; L-leucine from 3-methyl-2-oxobutanoate: step 4/4.</text>
</comment>
<dbReference type="RefSeq" id="WP_169404648.1">
    <property type="nucleotide sequence ID" value="NZ_JAADJU010000011.1"/>
</dbReference>
<dbReference type="PANTHER" id="PTHR42743">
    <property type="entry name" value="AMINO-ACID AMINOTRANSFERASE"/>
    <property type="match status" value="1"/>
</dbReference>
<proteinExistence type="inferred from homology"/>
<comment type="catalytic activity">
    <reaction evidence="15">
        <text>4-amino-4-deoxychorismate = 4-aminobenzoate + pyruvate + H(+)</text>
        <dbReference type="Rhea" id="RHEA:16201"/>
        <dbReference type="ChEBI" id="CHEBI:15361"/>
        <dbReference type="ChEBI" id="CHEBI:15378"/>
        <dbReference type="ChEBI" id="CHEBI:17836"/>
        <dbReference type="ChEBI" id="CHEBI:58406"/>
        <dbReference type="EC" id="4.1.3.38"/>
    </reaction>
</comment>
<reference evidence="19 20" key="2">
    <citation type="submission" date="2020-06" db="EMBL/GenBank/DDBJ databases">
        <title>Polyphasic characterization of a Rahnella strain isolated from tree sap.</title>
        <authorList>
            <person name="Kim I.S."/>
        </authorList>
    </citation>
    <scope>NUCLEOTIDE SEQUENCE [LARGE SCALE GENOMIC DNA]</scope>
    <source>
        <strain evidence="19 20">SAP-1</strain>
    </source>
</reference>
<evidence type="ECO:0000256" key="12">
    <source>
        <dbReference type="ARBA" id="ARBA00048212"/>
    </source>
</evidence>